<evidence type="ECO:0000256" key="1">
    <source>
        <dbReference type="SAM" id="Phobius"/>
    </source>
</evidence>
<keyword evidence="1" id="KW-1133">Transmembrane helix</keyword>
<proteinExistence type="predicted"/>
<feature type="transmembrane region" description="Helical" evidence="1">
    <location>
        <begin position="48"/>
        <end position="66"/>
    </location>
</feature>
<reference evidence="2 3" key="1">
    <citation type="journal article" date="2015" name="Microbiome">
        <title>Genomic resolution of linkages in carbon, nitrogen, and sulfur cycling among widespread estuary sediment bacteria.</title>
        <authorList>
            <person name="Baker B.J."/>
            <person name="Lazar C.S."/>
            <person name="Teske A.P."/>
            <person name="Dick G.J."/>
        </authorList>
    </citation>
    <scope>NUCLEOTIDE SEQUENCE [LARGE SCALE GENOMIC DNA]</scope>
    <source>
        <strain evidence="2">SM23_60</strain>
    </source>
</reference>
<comment type="caution">
    <text evidence="2">The sequence shown here is derived from an EMBL/GenBank/DDBJ whole genome shotgun (WGS) entry which is preliminary data.</text>
</comment>
<feature type="transmembrane region" description="Helical" evidence="1">
    <location>
        <begin position="73"/>
        <end position="91"/>
    </location>
</feature>
<dbReference type="Proteomes" id="UP000051096">
    <property type="component" value="Unassembled WGS sequence"/>
</dbReference>
<feature type="transmembrane region" description="Helical" evidence="1">
    <location>
        <begin position="103"/>
        <end position="125"/>
    </location>
</feature>
<accession>A0A0S8GFU3</accession>
<dbReference type="EMBL" id="LJUO01000083">
    <property type="protein sequence ID" value="KPK70701.1"/>
    <property type="molecule type" value="Genomic_DNA"/>
</dbReference>
<gene>
    <name evidence="2" type="ORF">AMJ87_08500</name>
</gene>
<dbReference type="AlphaFoldDB" id="A0A0S8GFU3"/>
<keyword evidence="1" id="KW-0812">Transmembrane</keyword>
<evidence type="ECO:0000313" key="3">
    <source>
        <dbReference type="Proteomes" id="UP000051096"/>
    </source>
</evidence>
<protein>
    <submittedName>
        <fullName evidence="2">Uncharacterized protein</fullName>
    </submittedName>
</protein>
<keyword evidence="1" id="KW-0472">Membrane</keyword>
<sequence>MTSSKFGWADRIAAVLLLLCALVALISFIAGIQKFAVLSPAMRMAETWRLFGLIVFVGLFVLLAFWPRHYAGIWELVIFHKVVIAIASLAIQSGAQRMVIIDVLIALFVIIAYFLTRGYSAWAALRRHKPRQSFRCRGVLAFC</sequence>
<name>A0A0S8GFU3_UNCW3</name>
<evidence type="ECO:0000313" key="2">
    <source>
        <dbReference type="EMBL" id="KPK70701.1"/>
    </source>
</evidence>
<feature type="transmembrane region" description="Helical" evidence="1">
    <location>
        <begin position="12"/>
        <end position="36"/>
    </location>
</feature>
<organism evidence="2 3">
    <name type="scientific">candidate division WOR_3 bacterium SM23_60</name>
    <dbReference type="NCBI Taxonomy" id="1703780"/>
    <lineage>
        <taxon>Bacteria</taxon>
        <taxon>Bacteria division WOR-3</taxon>
    </lineage>
</organism>